<name>A0A074W6P0_AURM1</name>
<gene>
    <name evidence="3" type="ORF">M437DRAFT_60012</name>
</gene>
<dbReference type="EMBL" id="KL584858">
    <property type="protein sequence ID" value="KEQ58221.1"/>
    <property type="molecule type" value="Genomic_DNA"/>
</dbReference>
<feature type="domain" description="Apple" evidence="2">
    <location>
        <begin position="82"/>
        <end position="172"/>
    </location>
</feature>
<dbReference type="Proteomes" id="UP000030672">
    <property type="component" value="Unassembled WGS sequence"/>
</dbReference>
<dbReference type="RefSeq" id="XP_040875244.1">
    <property type="nucleotide sequence ID" value="XM_041023678.1"/>
</dbReference>
<organism evidence="3 4">
    <name type="scientific">Aureobasidium melanogenum (strain CBS 110374)</name>
    <name type="common">Aureobasidium pullulans var. melanogenum</name>
    <dbReference type="NCBI Taxonomy" id="1043003"/>
    <lineage>
        <taxon>Eukaryota</taxon>
        <taxon>Fungi</taxon>
        <taxon>Dikarya</taxon>
        <taxon>Ascomycota</taxon>
        <taxon>Pezizomycotina</taxon>
        <taxon>Dothideomycetes</taxon>
        <taxon>Dothideomycetidae</taxon>
        <taxon>Dothideales</taxon>
        <taxon>Saccotheciaceae</taxon>
        <taxon>Aureobasidium</taxon>
    </lineage>
</organism>
<accession>A0A074W6P0</accession>
<dbReference type="HOGENOM" id="CLU_903101_0_0_1"/>
<keyword evidence="4" id="KW-1185">Reference proteome</keyword>
<dbReference type="PROSITE" id="PS50948">
    <property type="entry name" value="PAN"/>
    <property type="match status" value="1"/>
</dbReference>
<protein>
    <recommendedName>
        <fullName evidence="2">Apple domain-containing protein</fullName>
    </recommendedName>
</protein>
<dbReference type="Gene3D" id="3.50.4.10">
    <property type="entry name" value="Hepatocyte Growth Factor"/>
    <property type="match status" value="1"/>
</dbReference>
<evidence type="ECO:0000256" key="1">
    <source>
        <dbReference type="SAM" id="MobiDB-lite"/>
    </source>
</evidence>
<feature type="region of interest" description="Disordered" evidence="1">
    <location>
        <begin position="280"/>
        <end position="316"/>
    </location>
</feature>
<feature type="compositionally biased region" description="Low complexity" evidence="1">
    <location>
        <begin position="280"/>
        <end position="313"/>
    </location>
</feature>
<reference evidence="3 4" key="1">
    <citation type="journal article" date="2014" name="BMC Genomics">
        <title>Genome sequencing of four Aureobasidium pullulans varieties: biotechnological potential, stress tolerance, and description of new species.</title>
        <authorList>
            <person name="Gostin Ar C."/>
            <person name="Ohm R.A."/>
            <person name="Kogej T."/>
            <person name="Sonjak S."/>
            <person name="Turk M."/>
            <person name="Zajc J."/>
            <person name="Zalar P."/>
            <person name="Grube M."/>
            <person name="Sun H."/>
            <person name="Han J."/>
            <person name="Sharma A."/>
            <person name="Chiniquy J."/>
            <person name="Ngan C.Y."/>
            <person name="Lipzen A."/>
            <person name="Barry K."/>
            <person name="Grigoriev I.V."/>
            <person name="Gunde-Cimerman N."/>
        </authorList>
    </citation>
    <scope>NUCLEOTIDE SEQUENCE [LARGE SCALE GENOMIC DNA]</scope>
    <source>
        <strain evidence="3 4">CBS 110374</strain>
    </source>
</reference>
<dbReference type="STRING" id="1043003.A0A074W6P0"/>
<evidence type="ECO:0000313" key="3">
    <source>
        <dbReference type="EMBL" id="KEQ58221.1"/>
    </source>
</evidence>
<evidence type="ECO:0000313" key="4">
    <source>
        <dbReference type="Proteomes" id="UP000030672"/>
    </source>
</evidence>
<sequence>MYYSDTTNRVYQLLCNTDEPDATIRTTYQPQLQSCVDACSDVEGCIGVSYTATSSSCSYKSSASDLVSSETSDSAIATDYICPGADGTRLVDTTGSVYEILCNTVFPTSSNISSSLAVSNLASCSEICSGIDDCSGFTFQNGSCTTVSSRNSNDGVTRMNVETAILLAKRVAQVVSMTGLGSSQLTASSAWAGISTASIYNLNLLPTSSLTSTTGLGSNLGQSSSTALAASSPITTMNINLLPTPSLSSATGLGISLGQMASSPTSSLSLAVAGLGQSFSSASSTSSTSSRSSSVSTTTTTNPTSTSTRGSTTPNLVQSLTAIVGRQVTHPIDSRKRHQGFTTLVR</sequence>
<dbReference type="GeneID" id="63917051"/>
<evidence type="ECO:0000259" key="2">
    <source>
        <dbReference type="PROSITE" id="PS50948"/>
    </source>
</evidence>
<proteinExistence type="predicted"/>
<dbReference type="InterPro" id="IPR003609">
    <property type="entry name" value="Pan_app"/>
</dbReference>
<dbReference type="AlphaFoldDB" id="A0A074W6P0"/>